<name>A0A7W9YEB2_9ACTN</name>
<reference evidence="1 2" key="1">
    <citation type="submission" date="2020-08" db="EMBL/GenBank/DDBJ databases">
        <title>Sequencing the genomes of 1000 actinobacteria strains.</title>
        <authorList>
            <person name="Klenk H.-P."/>
        </authorList>
    </citation>
    <scope>NUCLEOTIDE SEQUENCE [LARGE SCALE GENOMIC DNA]</scope>
    <source>
        <strain evidence="1 2">DSM 46659</strain>
    </source>
</reference>
<keyword evidence="2" id="KW-1185">Reference proteome</keyword>
<dbReference type="AlphaFoldDB" id="A0A7W9YEB2"/>
<dbReference type="Proteomes" id="UP000546642">
    <property type="component" value="Unassembled WGS sequence"/>
</dbReference>
<protein>
    <submittedName>
        <fullName evidence="1">Uncharacterized protein</fullName>
    </submittedName>
</protein>
<proteinExistence type="predicted"/>
<evidence type="ECO:0000313" key="2">
    <source>
        <dbReference type="Proteomes" id="UP000546642"/>
    </source>
</evidence>
<organism evidence="1 2">
    <name type="scientific">Nocardiopsis mwathae</name>
    <dbReference type="NCBI Taxonomy" id="1472723"/>
    <lineage>
        <taxon>Bacteria</taxon>
        <taxon>Bacillati</taxon>
        <taxon>Actinomycetota</taxon>
        <taxon>Actinomycetes</taxon>
        <taxon>Streptosporangiales</taxon>
        <taxon>Nocardiopsidaceae</taxon>
        <taxon>Nocardiopsis</taxon>
    </lineage>
</organism>
<dbReference type="RefSeq" id="WP_184073355.1">
    <property type="nucleotide sequence ID" value="NZ_JACHDS010000001.1"/>
</dbReference>
<accession>A0A7W9YEB2</accession>
<dbReference type="EMBL" id="JACHDS010000001">
    <property type="protein sequence ID" value="MBB6170603.1"/>
    <property type="molecule type" value="Genomic_DNA"/>
</dbReference>
<comment type="caution">
    <text evidence="1">The sequence shown here is derived from an EMBL/GenBank/DDBJ whole genome shotgun (WGS) entry which is preliminary data.</text>
</comment>
<sequence>MTSPVSRVVHGFITVTYDPRLPFLQRFTIRERGGRIVRLRAPRGEAHRALVRECGLSRSAAARILNRLDGGQVHW</sequence>
<evidence type="ECO:0000313" key="1">
    <source>
        <dbReference type="EMBL" id="MBB6170603.1"/>
    </source>
</evidence>
<gene>
    <name evidence="1" type="ORF">HNR23_000663</name>
</gene>